<gene>
    <name evidence="10" type="ORF">VB774_03150</name>
</gene>
<evidence type="ECO:0000256" key="6">
    <source>
        <dbReference type="PROSITE-ProRule" id="PRU00169"/>
    </source>
</evidence>
<dbReference type="SUPFAM" id="SSF47226">
    <property type="entry name" value="Histidine-containing phosphotransfer domain, HPT domain"/>
    <property type="match status" value="1"/>
</dbReference>
<dbReference type="SUPFAM" id="SSF50341">
    <property type="entry name" value="CheW-like"/>
    <property type="match status" value="1"/>
</dbReference>
<dbReference type="InterPro" id="IPR003594">
    <property type="entry name" value="HATPase_dom"/>
</dbReference>
<dbReference type="PANTHER" id="PTHR43395">
    <property type="entry name" value="SENSOR HISTIDINE KINASE CHEA"/>
    <property type="match status" value="1"/>
</dbReference>
<organism evidence="10 11">
    <name type="scientific">Pseudanabaena galeata UHCC 0370</name>
    <dbReference type="NCBI Taxonomy" id="3110310"/>
    <lineage>
        <taxon>Bacteria</taxon>
        <taxon>Bacillati</taxon>
        <taxon>Cyanobacteriota</taxon>
        <taxon>Cyanophyceae</taxon>
        <taxon>Pseudanabaenales</taxon>
        <taxon>Pseudanabaenaceae</taxon>
        <taxon>Pseudanabaena</taxon>
    </lineage>
</organism>
<feature type="modified residue" description="4-aspartylphosphate" evidence="6">
    <location>
        <position position="813"/>
    </location>
</feature>
<comment type="catalytic activity">
    <reaction evidence="1">
        <text>ATP + protein L-histidine = ADP + protein N-phospho-L-histidine.</text>
        <dbReference type="EC" id="2.7.13.3"/>
    </reaction>
</comment>
<dbReference type="PROSITE" id="PS50109">
    <property type="entry name" value="HIS_KIN"/>
    <property type="match status" value="1"/>
</dbReference>
<dbReference type="PRINTS" id="PR00344">
    <property type="entry name" value="BCTRLSENSOR"/>
</dbReference>
<keyword evidence="3" id="KW-0418">Kinase</keyword>
<dbReference type="Gene3D" id="1.20.120.160">
    <property type="entry name" value="HPT domain"/>
    <property type="match status" value="1"/>
</dbReference>
<dbReference type="SMART" id="SM00387">
    <property type="entry name" value="HATPase_c"/>
    <property type="match status" value="1"/>
</dbReference>
<dbReference type="Gene3D" id="3.30.565.10">
    <property type="entry name" value="Histidine kinase-like ATPase, C-terminal domain"/>
    <property type="match status" value="1"/>
</dbReference>
<evidence type="ECO:0000256" key="3">
    <source>
        <dbReference type="ARBA" id="ARBA00022777"/>
    </source>
</evidence>
<dbReference type="InterPro" id="IPR036641">
    <property type="entry name" value="HPT_dom_sf"/>
</dbReference>
<evidence type="ECO:0000256" key="5">
    <source>
        <dbReference type="PROSITE-ProRule" id="PRU00110"/>
    </source>
</evidence>
<dbReference type="PROSITE" id="PS50894">
    <property type="entry name" value="HPT"/>
    <property type="match status" value="1"/>
</dbReference>
<keyword evidence="4" id="KW-0902">Two-component regulatory system</keyword>
<dbReference type="CDD" id="cd00156">
    <property type="entry name" value="REC"/>
    <property type="match status" value="1"/>
</dbReference>
<feature type="modified residue" description="Phosphohistidine" evidence="5">
    <location>
        <position position="54"/>
    </location>
</feature>
<evidence type="ECO:0000259" key="9">
    <source>
        <dbReference type="PROSITE" id="PS50894"/>
    </source>
</evidence>
<name>A0ABU5TEN8_9CYAN</name>
<dbReference type="RefSeq" id="WP_323259756.1">
    <property type="nucleotide sequence ID" value="NZ_JAYGIE010000007.1"/>
</dbReference>
<dbReference type="PROSITE" id="PS50110">
    <property type="entry name" value="RESPONSE_REGULATORY"/>
    <property type="match status" value="1"/>
</dbReference>
<dbReference type="Pfam" id="PF00072">
    <property type="entry name" value="Response_reg"/>
    <property type="match status" value="1"/>
</dbReference>
<evidence type="ECO:0000259" key="8">
    <source>
        <dbReference type="PROSITE" id="PS50110"/>
    </source>
</evidence>
<dbReference type="InterPro" id="IPR004358">
    <property type="entry name" value="Sig_transdc_His_kin-like_C"/>
</dbReference>
<dbReference type="EMBL" id="JAYGIE010000007">
    <property type="protein sequence ID" value="MEA5476607.1"/>
    <property type="molecule type" value="Genomic_DNA"/>
</dbReference>
<evidence type="ECO:0000313" key="11">
    <source>
        <dbReference type="Proteomes" id="UP001301388"/>
    </source>
</evidence>
<dbReference type="InterPro" id="IPR011006">
    <property type="entry name" value="CheY-like_superfamily"/>
</dbReference>
<dbReference type="Gene3D" id="3.40.50.2300">
    <property type="match status" value="1"/>
</dbReference>
<comment type="caution">
    <text evidence="10">The sequence shown here is derived from an EMBL/GenBank/DDBJ whole genome shotgun (WGS) entry which is preliminary data.</text>
</comment>
<sequence>MPNSEFDDIQLQEELRTLFELDTQKYLQLYVQTVHQLSIASWREDIQQLYRCVHTIKGGSVTVGFQAILQVSTILEDVLSDLRYLDVAPPLADGELAKSLIEAGELLIGAVQMGELSNPEAAVNYIQTLRDRIQSKYLPEWNEMRQVQQEFADQGFDLVTLELEMAIEDLPLTGEVPTEACEIAKQTMAQLQEIGTEISLAAAWHEFLQKGSELCDRLDCEQWHAEWMPFLKKVKESARQGGIFETEQEAAAPSLSIESTSIAGNEVPAFTYAPISPTADIQIPVPLDRLERSSQYLVETLMATRATQGFYQSVYSNLLPLVSLAQNSVQYITQLREVQDDYALLDASGEQDGLKIERYRQGYTAINRLLEISLRLIELGSETGESARRTADSIQILDRSLRNLQQTIEESRLVPFSTLAFRARGILRDLMTRVGKVIQFTIIGEQLELDAGTLRSLEPVLLHLLRNSYDHGIEDAPEREKLGKPLQGKIEMSLKRRGSMFDLSIRDDGRGIDPDLISQIAQSKGLPLTDTSTSERLLNVLCQSGFTSTTVVSDISGRGVGMDVVASQVALMNGKLSLISQLGKGTAFTIQIPVPHLFVRCMLLQAGDRTFAVPTSEIYTTTLVESLLWQKTERSDYTIEVQEEKGKIPAIDLYQYWQGQTETRTLLPSAIAVRTKQSDSDRGVWLIADTLVGQSDLLVNPIPAPLVAPIGLIGMSLMPDGKLIPVIDALSFVEAFFSSGNELLTISSSQSTASFLDLSSDRQILVVDDAALMRRRIESGLSPQGYEITTCDDGMDAWQWLQRHSQPALLITDIEMPRMDGFTLIDRCRQAGLDMPILVISSRLAEEWSRETSRLGATDYLTKGFSTLELVNKVSTLIDEKALKKESQSLPL</sequence>
<evidence type="ECO:0000259" key="7">
    <source>
        <dbReference type="PROSITE" id="PS50109"/>
    </source>
</evidence>
<dbReference type="Proteomes" id="UP001301388">
    <property type="component" value="Unassembled WGS sequence"/>
</dbReference>
<dbReference type="InterPro" id="IPR051315">
    <property type="entry name" value="Bact_Chemotaxis_CheA"/>
</dbReference>
<dbReference type="SUPFAM" id="SSF52172">
    <property type="entry name" value="CheY-like"/>
    <property type="match status" value="1"/>
</dbReference>
<evidence type="ECO:0000313" key="10">
    <source>
        <dbReference type="EMBL" id="MEA5476607.1"/>
    </source>
</evidence>
<dbReference type="Pfam" id="PF01627">
    <property type="entry name" value="Hpt"/>
    <property type="match status" value="1"/>
</dbReference>
<dbReference type="InterPro" id="IPR036890">
    <property type="entry name" value="HATPase_C_sf"/>
</dbReference>
<dbReference type="InterPro" id="IPR036061">
    <property type="entry name" value="CheW-like_dom_sf"/>
</dbReference>
<dbReference type="Pfam" id="PF02518">
    <property type="entry name" value="HATPase_c"/>
    <property type="match status" value="1"/>
</dbReference>
<dbReference type="SUPFAM" id="SSF55874">
    <property type="entry name" value="ATPase domain of HSP90 chaperone/DNA topoisomerase II/histidine kinase"/>
    <property type="match status" value="1"/>
</dbReference>
<proteinExistence type="predicted"/>
<dbReference type="SMART" id="SM00448">
    <property type="entry name" value="REC"/>
    <property type="match status" value="1"/>
</dbReference>
<dbReference type="SMART" id="SM00073">
    <property type="entry name" value="HPT"/>
    <property type="match status" value="1"/>
</dbReference>
<protein>
    <recommendedName>
        <fullName evidence="2">histidine kinase</fullName>
        <ecNumber evidence="2">2.7.13.3</ecNumber>
    </recommendedName>
</protein>
<dbReference type="CDD" id="cd00088">
    <property type="entry name" value="HPT"/>
    <property type="match status" value="1"/>
</dbReference>
<evidence type="ECO:0000256" key="2">
    <source>
        <dbReference type="ARBA" id="ARBA00012438"/>
    </source>
</evidence>
<dbReference type="PANTHER" id="PTHR43395:SF1">
    <property type="entry name" value="CHEMOTAXIS PROTEIN CHEA"/>
    <property type="match status" value="1"/>
</dbReference>
<feature type="domain" description="Response regulatory" evidence="8">
    <location>
        <begin position="763"/>
        <end position="878"/>
    </location>
</feature>
<keyword evidence="6" id="KW-0597">Phosphoprotein</keyword>
<dbReference type="InterPro" id="IPR005467">
    <property type="entry name" value="His_kinase_dom"/>
</dbReference>
<reference evidence="10 11" key="1">
    <citation type="submission" date="2023-12" db="EMBL/GenBank/DDBJ databases">
        <title>Baltic Sea Cyanobacteria.</title>
        <authorList>
            <person name="Delbaje E."/>
            <person name="Fewer D.P."/>
            <person name="Shishido T.K."/>
        </authorList>
    </citation>
    <scope>NUCLEOTIDE SEQUENCE [LARGE SCALE GENOMIC DNA]</scope>
    <source>
        <strain evidence="10 11">UHCC 0370</strain>
    </source>
</reference>
<keyword evidence="11" id="KW-1185">Reference proteome</keyword>
<feature type="domain" description="Histidine kinase" evidence="7">
    <location>
        <begin position="365"/>
        <end position="596"/>
    </location>
</feature>
<accession>A0ABU5TEN8</accession>
<evidence type="ECO:0000256" key="1">
    <source>
        <dbReference type="ARBA" id="ARBA00000085"/>
    </source>
</evidence>
<evidence type="ECO:0000256" key="4">
    <source>
        <dbReference type="ARBA" id="ARBA00023012"/>
    </source>
</evidence>
<dbReference type="EC" id="2.7.13.3" evidence="2"/>
<dbReference type="InterPro" id="IPR008207">
    <property type="entry name" value="Sig_transdc_His_kin_Hpt_dom"/>
</dbReference>
<feature type="domain" description="HPt" evidence="9">
    <location>
        <begin position="8"/>
        <end position="114"/>
    </location>
</feature>
<keyword evidence="3" id="KW-0808">Transferase</keyword>
<dbReference type="InterPro" id="IPR001789">
    <property type="entry name" value="Sig_transdc_resp-reg_receiver"/>
</dbReference>